<dbReference type="PANTHER" id="PTHR46594:SF4">
    <property type="entry name" value="P-TYPE CATION-TRANSPORTING ATPASE"/>
    <property type="match status" value="1"/>
</dbReference>
<dbReference type="EMBL" id="CP054706">
    <property type="protein sequence ID" value="QQK80062.1"/>
    <property type="molecule type" value="Genomic_DNA"/>
</dbReference>
<dbReference type="PROSITE" id="PS50846">
    <property type="entry name" value="HMA_2"/>
    <property type="match status" value="1"/>
</dbReference>
<dbReference type="FunFam" id="3.30.70.100:FF:000001">
    <property type="entry name" value="ATPase copper transporting beta"/>
    <property type="match status" value="1"/>
</dbReference>
<feature type="domain" description="HMA" evidence="7">
    <location>
        <begin position="2"/>
        <end position="68"/>
    </location>
</feature>
<comment type="subcellular location">
    <subcellularLocation>
        <location evidence="1">Cytoplasm</location>
    </subcellularLocation>
</comment>
<dbReference type="GO" id="GO:0005507">
    <property type="term" value="F:copper ion binding"/>
    <property type="evidence" value="ECO:0007669"/>
    <property type="project" value="InterPro"/>
</dbReference>
<protein>
    <recommendedName>
        <fullName evidence="2">Copper chaperone CopZ</fullName>
    </recommendedName>
</protein>
<dbReference type="Proteomes" id="UP000595349">
    <property type="component" value="Chromosome"/>
</dbReference>
<evidence type="ECO:0000256" key="2">
    <source>
        <dbReference type="ARBA" id="ARBA00015313"/>
    </source>
</evidence>
<name>A0A7T6ZAX4_9BACI</name>
<dbReference type="InterPro" id="IPR017969">
    <property type="entry name" value="Heavy-metal-associated_CS"/>
</dbReference>
<reference evidence="8 9" key="1">
    <citation type="submission" date="2020-06" db="EMBL/GenBank/DDBJ databases">
        <title>Genomic analysis of Salicibibacter sp. NKC21-4.</title>
        <authorList>
            <person name="Oh Y.J."/>
        </authorList>
    </citation>
    <scope>NUCLEOTIDE SEQUENCE [LARGE SCALE GENOMIC DNA]</scope>
    <source>
        <strain evidence="8 9">NKC21-4</strain>
    </source>
</reference>
<dbReference type="InterPro" id="IPR006122">
    <property type="entry name" value="HMA_Cu_ion-bd"/>
</dbReference>
<dbReference type="InterPro" id="IPR036163">
    <property type="entry name" value="HMA_dom_sf"/>
</dbReference>
<dbReference type="CDD" id="cd00371">
    <property type="entry name" value="HMA"/>
    <property type="match status" value="1"/>
</dbReference>
<evidence type="ECO:0000313" key="8">
    <source>
        <dbReference type="EMBL" id="QQK80062.1"/>
    </source>
</evidence>
<keyword evidence="4" id="KW-0479">Metal-binding</keyword>
<dbReference type="PRINTS" id="PR00944">
    <property type="entry name" value="CUEXPORT"/>
</dbReference>
<dbReference type="RefSeq" id="WP_200090236.1">
    <property type="nucleotide sequence ID" value="NZ_CP054706.1"/>
</dbReference>
<dbReference type="GO" id="GO:0006825">
    <property type="term" value="P:copper ion transport"/>
    <property type="evidence" value="ECO:0007669"/>
    <property type="project" value="InterPro"/>
</dbReference>
<keyword evidence="9" id="KW-1185">Reference proteome</keyword>
<dbReference type="Gene3D" id="3.30.70.100">
    <property type="match status" value="1"/>
</dbReference>
<dbReference type="InterPro" id="IPR006121">
    <property type="entry name" value="HMA_dom"/>
</dbReference>
<dbReference type="AlphaFoldDB" id="A0A7T6ZAX4"/>
<dbReference type="GO" id="GO:0005737">
    <property type="term" value="C:cytoplasm"/>
    <property type="evidence" value="ECO:0007669"/>
    <property type="project" value="UniProtKB-SubCell"/>
</dbReference>
<keyword evidence="3" id="KW-0963">Cytoplasm</keyword>
<evidence type="ECO:0000313" key="9">
    <source>
        <dbReference type="Proteomes" id="UP000595349"/>
    </source>
</evidence>
<keyword evidence="5" id="KW-0186">Copper</keyword>
<dbReference type="PANTHER" id="PTHR46594">
    <property type="entry name" value="P-TYPE CATION-TRANSPORTING ATPASE"/>
    <property type="match status" value="1"/>
</dbReference>
<keyword evidence="6" id="KW-0143">Chaperone</keyword>
<organism evidence="8 9">
    <name type="scientific">Salicibibacter cibi</name>
    <dbReference type="NCBI Taxonomy" id="2743001"/>
    <lineage>
        <taxon>Bacteria</taxon>
        <taxon>Bacillati</taxon>
        <taxon>Bacillota</taxon>
        <taxon>Bacilli</taxon>
        <taxon>Bacillales</taxon>
        <taxon>Bacillaceae</taxon>
        <taxon>Salicibibacter</taxon>
    </lineage>
</organism>
<evidence type="ECO:0000256" key="3">
    <source>
        <dbReference type="ARBA" id="ARBA00022490"/>
    </source>
</evidence>
<proteinExistence type="predicted"/>
<dbReference type="NCBIfam" id="TIGR00003">
    <property type="entry name" value="copper ion binding protein"/>
    <property type="match status" value="1"/>
</dbReference>
<dbReference type="PROSITE" id="PS01047">
    <property type="entry name" value="HMA_1"/>
    <property type="match status" value="1"/>
</dbReference>
<gene>
    <name evidence="8" type="primary">copZ</name>
    <name evidence="8" type="ORF">HUG20_09290</name>
</gene>
<dbReference type="SUPFAM" id="SSF55008">
    <property type="entry name" value="HMA, heavy metal-associated domain"/>
    <property type="match status" value="1"/>
</dbReference>
<sequence>MNKMTLNVQGMSCDHCVHSIEGNVGDLNGVNHVKVHLSDENVEVSFDPSKVDLKEITEVIEEQGYEVA</sequence>
<dbReference type="InterPro" id="IPR049740">
    <property type="entry name" value="CopZ"/>
</dbReference>
<evidence type="ECO:0000256" key="4">
    <source>
        <dbReference type="ARBA" id="ARBA00022723"/>
    </source>
</evidence>
<accession>A0A7T6ZAX4</accession>
<evidence type="ECO:0000259" key="7">
    <source>
        <dbReference type="PROSITE" id="PS50846"/>
    </source>
</evidence>
<evidence type="ECO:0000256" key="6">
    <source>
        <dbReference type="ARBA" id="ARBA00023186"/>
    </source>
</evidence>
<dbReference type="KEGG" id="scib:HUG20_09290"/>
<evidence type="ECO:0000256" key="5">
    <source>
        <dbReference type="ARBA" id="ARBA00023008"/>
    </source>
</evidence>
<dbReference type="InterPro" id="IPR000428">
    <property type="entry name" value="Cu-bd"/>
</dbReference>
<dbReference type="Pfam" id="PF00403">
    <property type="entry name" value="HMA"/>
    <property type="match status" value="1"/>
</dbReference>
<evidence type="ECO:0000256" key="1">
    <source>
        <dbReference type="ARBA" id="ARBA00004496"/>
    </source>
</evidence>
<dbReference type="NCBIfam" id="NF033795">
    <property type="entry name" value="chaper_CopZ_Bs"/>
    <property type="match status" value="1"/>
</dbReference>